<keyword evidence="1" id="KW-1133">Transmembrane helix</keyword>
<sequence>MLLLLLLFVVVVVVVFVVFNVVVAVLAVLGMFFLLAFVILFVCVFVCFEVSFVAVNLGLVVVTVPWYFHKHRFIAVLVIACLSVLFVVCIFGCCKATHVGSCFSVVDLYSICVCIQLLLFLLF</sequence>
<gene>
    <name evidence="2" type="ORF">PGLA2088_LOCUS41308</name>
</gene>
<organism evidence="2 3">
    <name type="scientific">Polarella glacialis</name>
    <name type="common">Dinoflagellate</name>
    <dbReference type="NCBI Taxonomy" id="89957"/>
    <lineage>
        <taxon>Eukaryota</taxon>
        <taxon>Sar</taxon>
        <taxon>Alveolata</taxon>
        <taxon>Dinophyceae</taxon>
        <taxon>Suessiales</taxon>
        <taxon>Suessiaceae</taxon>
        <taxon>Polarella</taxon>
    </lineage>
</organism>
<feature type="transmembrane region" description="Helical" evidence="1">
    <location>
        <begin position="34"/>
        <end position="67"/>
    </location>
</feature>
<name>A0A813L624_POLGL</name>
<keyword evidence="1" id="KW-0472">Membrane</keyword>
<feature type="transmembrane region" description="Helical" evidence="1">
    <location>
        <begin position="6"/>
        <end position="29"/>
    </location>
</feature>
<accession>A0A813L624</accession>
<protein>
    <submittedName>
        <fullName evidence="2">Uncharacterized protein</fullName>
    </submittedName>
</protein>
<keyword evidence="1" id="KW-0812">Transmembrane</keyword>
<dbReference type="Proteomes" id="UP000626109">
    <property type="component" value="Unassembled WGS sequence"/>
</dbReference>
<evidence type="ECO:0000256" key="1">
    <source>
        <dbReference type="SAM" id="Phobius"/>
    </source>
</evidence>
<reference evidence="2" key="1">
    <citation type="submission" date="2021-02" db="EMBL/GenBank/DDBJ databases">
        <authorList>
            <person name="Dougan E. K."/>
            <person name="Rhodes N."/>
            <person name="Thang M."/>
            <person name="Chan C."/>
        </authorList>
    </citation>
    <scope>NUCLEOTIDE SEQUENCE</scope>
</reference>
<comment type="caution">
    <text evidence="2">The sequence shown here is derived from an EMBL/GenBank/DDBJ whole genome shotgun (WGS) entry which is preliminary data.</text>
</comment>
<feature type="transmembrane region" description="Helical" evidence="1">
    <location>
        <begin position="73"/>
        <end position="94"/>
    </location>
</feature>
<evidence type="ECO:0000313" key="2">
    <source>
        <dbReference type="EMBL" id="CAE8720409.1"/>
    </source>
</evidence>
<proteinExistence type="predicted"/>
<evidence type="ECO:0000313" key="3">
    <source>
        <dbReference type="Proteomes" id="UP000626109"/>
    </source>
</evidence>
<dbReference type="AlphaFoldDB" id="A0A813L624"/>
<feature type="transmembrane region" description="Helical" evidence="1">
    <location>
        <begin position="101"/>
        <end position="122"/>
    </location>
</feature>
<dbReference type="EMBL" id="CAJNNW010033797">
    <property type="protein sequence ID" value="CAE8720409.1"/>
    <property type="molecule type" value="Genomic_DNA"/>
</dbReference>